<feature type="compositionally biased region" description="Low complexity" evidence="4">
    <location>
        <begin position="213"/>
        <end position="228"/>
    </location>
</feature>
<evidence type="ECO:0000256" key="1">
    <source>
        <dbReference type="ARBA" id="ARBA00005234"/>
    </source>
</evidence>
<evidence type="ECO:0000259" key="5">
    <source>
        <dbReference type="PROSITE" id="PS50600"/>
    </source>
</evidence>
<organism evidence="6 7">
    <name type="scientific">Fusarium avenaceum</name>
    <dbReference type="NCBI Taxonomy" id="40199"/>
    <lineage>
        <taxon>Eukaryota</taxon>
        <taxon>Fungi</taxon>
        <taxon>Dikarya</taxon>
        <taxon>Ascomycota</taxon>
        <taxon>Pezizomycotina</taxon>
        <taxon>Sordariomycetes</taxon>
        <taxon>Hypocreomycetidae</taxon>
        <taxon>Hypocreales</taxon>
        <taxon>Nectriaceae</taxon>
        <taxon>Fusarium</taxon>
        <taxon>Fusarium tricinctum species complex</taxon>
    </lineage>
</organism>
<feature type="region of interest" description="Disordered" evidence="4">
    <location>
        <begin position="1"/>
        <end position="46"/>
    </location>
</feature>
<feature type="region of interest" description="Disordered" evidence="4">
    <location>
        <begin position="213"/>
        <end position="259"/>
    </location>
</feature>
<dbReference type="EMBL" id="JAGPUO010000042">
    <property type="protein sequence ID" value="KAG5654900.1"/>
    <property type="molecule type" value="Genomic_DNA"/>
</dbReference>
<comment type="caution">
    <text evidence="6">The sequence shown here is derived from an EMBL/GenBank/DDBJ whole genome shotgun (WGS) entry which is preliminary data.</text>
</comment>
<evidence type="ECO:0000256" key="2">
    <source>
        <dbReference type="ARBA" id="ARBA00022670"/>
    </source>
</evidence>
<keyword evidence="7" id="KW-1185">Reference proteome</keyword>
<name>A0A9P7KNI3_9HYPO</name>
<dbReference type="Gene3D" id="3.40.395.10">
    <property type="entry name" value="Adenoviral Proteinase, Chain A"/>
    <property type="match status" value="1"/>
</dbReference>
<feature type="region of interest" description="Disordered" evidence="4">
    <location>
        <begin position="275"/>
        <end position="310"/>
    </location>
</feature>
<dbReference type="GO" id="GO:0019783">
    <property type="term" value="F:ubiquitin-like protein peptidase activity"/>
    <property type="evidence" value="ECO:0007669"/>
    <property type="project" value="UniProtKB-ARBA"/>
</dbReference>
<evidence type="ECO:0000313" key="7">
    <source>
        <dbReference type="Proteomes" id="UP000782241"/>
    </source>
</evidence>
<dbReference type="InterPro" id="IPR038765">
    <property type="entry name" value="Papain-like_cys_pep_sf"/>
</dbReference>
<keyword evidence="3" id="KW-0378">Hydrolase</keyword>
<dbReference type="AlphaFoldDB" id="A0A9P7KNI3"/>
<dbReference type="Proteomes" id="UP000782241">
    <property type="component" value="Unassembled WGS sequence"/>
</dbReference>
<reference evidence="6" key="1">
    <citation type="submission" date="2021-04" db="EMBL/GenBank/DDBJ databases">
        <title>Draft genome of Fusarium avenaceum strain F156N33, isolated from an atmospheric sample in Virginia.</title>
        <authorList>
            <person name="Yang S."/>
            <person name="Vinatzer B.A."/>
            <person name="Coleman J."/>
        </authorList>
    </citation>
    <scope>NUCLEOTIDE SEQUENCE</scope>
    <source>
        <strain evidence="6">F156N33</strain>
    </source>
</reference>
<gene>
    <name evidence="6" type="ORF">KAF25_009119</name>
</gene>
<evidence type="ECO:0000313" key="6">
    <source>
        <dbReference type="EMBL" id="KAG5654900.1"/>
    </source>
</evidence>
<evidence type="ECO:0000256" key="4">
    <source>
        <dbReference type="SAM" id="MobiDB-lite"/>
    </source>
</evidence>
<proteinExistence type="inferred from homology"/>
<dbReference type="SUPFAM" id="SSF54001">
    <property type="entry name" value="Cysteine proteinases"/>
    <property type="match status" value="1"/>
</dbReference>
<evidence type="ECO:0000256" key="3">
    <source>
        <dbReference type="ARBA" id="ARBA00022801"/>
    </source>
</evidence>
<feature type="domain" description="Ubiquitin-like protease family profile" evidence="5">
    <location>
        <begin position="313"/>
        <end position="469"/>
    </location>
</feature>
<comment type="similarity">
    <text evidence="1">Belongs to the peptidase C48 family.</text>
</comment>
<dbReference type="GO" id="GO:0008234">
    <property type="term" value="F:cysteine-type peptidase activity"/>
    <property type="evidence" value="ECO:0007669"/>
    <property type="project" value="InterPro"/>
</dbReference>
<dbReference type="GO" id="GO:0006508">
    <property type="term" value="P:proteolysis"/>
    <property type="evidence" value="ECO:0007669"/>
    <property type="project" value="UniProtKB-KW"/>
</dbReference>
<dbReference type="Pfam" id="PF02902">
    <property type="entry name" value="Peptidase_C48"/>
    <property type="match status" value="1"/>
</dbReference>
<keyword evidence="2" id="KW-0645">Protease</keyword>
<accession>A0A9P7KNI3</accession>
<feature type="compositionally biased region" description="Basic and acidic residues" evidence="4">
    <location>
        <begin position="279"/>
        <end position="297"/>
    </location>
</feature>
<dbReference type="InterPro" id="IPR003653">
    <property type="entry name" value="Peptidase_C48_C"/>
</dbReference>
<sequence length="709" mass="78210">MDPPATPDPPFDLPLPVPPSPNPPRFQAEPPQDTPTPLNQDPLAPGFVPAAISDKAFYYNTIQDMTEAGPSSGAPLRRQLNESLSSYPAAVRPTVIRQVVELAPLMKETAKEARRLQKQGNISWPDKNTRRTTAALAELDRLWGGRNWLPAGWRKGSSDVDITYDNIKQSDLWNLKSICQLASAVNFPLSALYRIGGPLHDASIQLNQERWPEATAAPAQDDAAGHDPIAGDNESLGGDLGGNFGDANWGSPEGDSELDLPEMPRAAFEVMGPQNEDISSDHEEQPVEARAGKRKLVDSSSPIDISSPDRHPSLFPDVNFRALAHQHLTNNEWLSGDDIDTLQRLIFERVQSDGYHIEDFVRVHPVLTFPITKLAIPRKVRVEPSGKVLLVVLHHTDPGHWTVVRVDVNRQQVLWYNPLNNWPAHCIEAKQICAWLDEHNPFKFFTAHGPTQPDTHSCGPFVLNAVRVWLQGQSLPLSEFDNPLEFLLSLVAPREATPLAQLELHLSAPLSEVKRPRTLSPPAHFPLLTIPAAIGATTAVEQCQSFIDQVQALTSAVRANVGAVPRESLAVLRLEQRRLDDLHDTISQDLRDANLRLIDARRNAAARDFVAPLMENNAGDHPDLPAPDAQLQAFVASMQAAAVANLAKLPIPAEGESVDELVERRDRLVSLQDKAAAEIKQHAEKEQLELKRLEFDQTLVTLMNAAYGN</sequence>
<protein>
    <recommendedName>
        <fullName evidence="5">Ubiquitin-like protease family profile domain-containing protein</fullName>
    </recommendedName>
</protein>
<feature type="compositionally biased region" description="Pro residues" evidence="4">
    <location>
        <begin position="1"/>
        <end position="24"/>
    </location>
</feature>
<dbReference type="PROSITE" id="PS50600">
    <property type="entry name" value="ULP_PROTEASE"/>
    <property type="match status" value="1"/>
</dbReference>